<dbReference type="InterPro" id="IPR039935">
    <property type="entry name" value="YML079W-like"/>
</dbReference>
<proteinExistence type="predicted"/>
<evidence type="ECO:0000313" key="2">
    <source>
        <dbReference type="EMBL" id="PRQ75179.1"/>
    </source>
</evidence>
<accession>A0A2T0AB19</accession>
<dbReference type="PANTHER" id="PTHR33387">
    <property type="entry name" value="RMLC-LIKE JELLY ROLL FOLD PROTEIN"/>
    <property type="match status" value="1"/>
</dbReference>
<organism evidence="2 3">
    <name type="scientific">Rhodotorula toruloides</name>
    <name type="common">Yeast</name>
    <name type="synonym">Rhodosporidium toruloides</name>
    <dbReference type="NCBI Taxonomy" id="5286"/>
    <lineage>
        <taxon>Eukaryota</taxon>
        <taxon>Fungi</taxon>
        <taxon>Dikarya</taxon>
        <taxon>Basidiomycota</taxon>
        <taxon>Pucciniomycotina</taxon>
        <taxon>Microbotryomycetes</taxon>
        <taxon>Sporidiobolales</taxon>
        <taxon>Sporidiobolaceae</taxon>
        <taxon>Rhodotorula</taxon>
    </lineage>
</organism>
<dbReference type="InterPro" id="IPR014710">
    <property type="entry name" value="RmlC-like_jellyroll"/>
</dbReference>
<comment type="caution">
    <text evidence="2">The sequence shown here is derived from an EMBL/GenBank/DDBJ whole genome shotgun (WGS) entry which is preliminary data.</text>
</comment>
<protein>
    <submittedName>
        <fullName evidence="2">RmlC-like cupin domain-containing protein</fullName>
    </submittedName>
</protein>
<evidence type="ECO:0000259" key="1">
    <source>
        <dbReference type="Pfam" id="PF06172"/>
    </source>
</evidence>
<gene>
    <name evidence="2" type="ORF">AAT19DRAFT_14201</name>
</gene>
<dbReference type="Pfam" id="PF06172">
    <property type="entry name" value="Cupin_5"/>
    <property type="match status" value="1"/>
</dbReference>
<reference evidence="2 3" key="1">
    <citation type="journal article" date="2018" name="Elife">
        <title>Functional genomics of lipid metabolism in the oleaginous yeast Rhodosporidium toruloides.</title>
        <authorList>
            <person name="Coradetti S.T."/>
            <person name="Pinel D."/>
            <person name="Geiselman G."/>
            <person name="Ito M."/>
            <person name="Mondo S."/>
            <person name="Reilly M.C."/>
            <person name="Cheng Y.F."/>
            <person name="Bauer S."/>
            <person name="Grigoriev I."/>
            <person name="Gladden J.M."/>
            <person name="Simmons B.A."/>
            <person name="Brem R."/>
            <person name="Arkin A.P."/>
            <person name="Skerker J.M."/>
        </authorList>
    </citation>
    <scope>NUCLEOTIDE SEQUENCE [LARGE SCALE GENOMIC DNA]</scope>
    <source>
        <strain evidence="2 3">NBRC 0880</strain>
    </source>
</reference>
<evidence type="ECO:0000313" key="3">
    <source>
        <dbReference type="Proteomes" id="UP000239560"/>
    </source>
</evidence>
<feature type="domain" description="DUF985" evidence="1">
    <location>
        <begin position="12"/>
        <end position="166"/>
    </location>
</feature>
<dbReference type="CDD" id="cd06121">
    <property type="entry name" value="cupin_YML079wp"/>
    <property type="match status" value="1"/>
</dbReference>
<dbReference type="PANTHER" id="PTHR33387:SF3">
    <property type="entry name" value="DUF985 DOMAIN-CONTAINING PROTEIN"/>
    <property type="match status" value="1"/>
</dbReference>
<dbReference type="SUPFAM" id="SSF51182">
    <property type="entry name" value="RmlC-like cupins"/>
    <property type="match status" value="1"/>
</dbReference>
<dbReference type="OrthoDB" id="6614653at2759"/>
<sequence>MPSYPYSEGNASLISSLKLQPHPEGGFFAETVRTEQKIASEFADGKERNLATQIYYLLTPDSPKGKMHMNKSVTFHTLHAGRALYTLVKPLPPNSPSGAEPEIKHVVMGSDSSKGEVRQLFVEGGWWKASELPEEDLKAGEGDKEHTGCLISEVVVPGFDFEDHKFLSKQELLSLFNGNEQAEGVKKLLPYVRED</sequence>
<name>A0A2T0AB19_RHOTO</name>
<dbReference type="InterPro" id="IPR009327">
    <property type="entry name" value="Cupin_DUF985"/>
</dbReference>
<dbReference type="EMBL" id="LCTV02000005">
    <property type="protein sequence ID" value="PRQ75179.1"/>
    <property type="molecule type" value="Genomic_DNA"/>
</dbReference>
<dbReference type="AlphaFoldDB" id="A0A2T0AB19"/>
<dbReference type="Gene3D" id="2.60.120.10">
    <property type="entry name" value="Jelly Rolls"/>
    <property type="match status" value="1"/>
</dbReference>
<dbReference type="InterPro" id="IPR011051">
    <property type="entry name" value="RmlC_Cupin_sf"/>
</dbReference>
<dbReference type="Proteomes" id="UP000239560">
    <property type="component" value="Unassembled WGS sequence"/>
</dbReference>